<dbReference type="InterPro" id="IPR013632">
    <property type="entry name" value="Rad51_C"/>
</dbReference>
<evidence type="ECO:0000256" key="2">
    <source>
        <dbReference type="ARBA" id="ARBA00023242"/>
    </source>
</evidence>
<dbReference type="Proteomes" id="UP001497453">
    <property type="component" value="Chromosome 9"/>
</dbReference>
<dbReference type="EMBL" id="OZ037952">
    <property type="protein sequence ID" value="CAL1716583.1"/>
    <property type="molecule type" value="Genomic_DNA"/>
</dbReference>
<dbReference type="PANTHER" id="PTHR46457:SF1">
    <property type="entry name" value="DNA REPAIR PROTEIN RAD51 HOMOLOG 4"/>
    <property type="match status" value="1"/>
</dbReference>
<dbReference type="Gene3D" id="3.40.50.300">
    <property type="entry name" value="P-loop containing nucleotide triphosphate hydrolases"/>
    <property type="match status" value="1"/>
</dbReference>
<organism evidence="4 5">
    <name type="scientific">Somion occarium</name>
    <dbReference type="NCBI Taxonomy" id="3059160"/>
    <lineage>
        <taxon>Eukaryota</taxon>
        <taxon>Fungi</taxon>
        <taxon>Dikarya</taxon>
        <taxon>Basidiomycota</taxon>
        <taxon>Agaricomycotina</taxon>
        <taxon>Agaricomycetes</taxon>
        <taxon>Polyporales</taxon>
        <taxon>Cerrenaceae</taxon>
        <taxon>Somion</taxon>
    </lineage>
</organism>
<gene>
    <name evidence="4" type="ORF">GFSPODELE1_LOCUS10815</name>
</gene>
<dbReference type="Pfam" id="PF08423">
    <property type="entry name" value="Rad51"/>
    <property type="match status" value="1"/>
</dbReference>
<sequence>MRLRAVLPPLPDELLDALEDLGIKTDADLLFSDDAVDLWRKLPDDSITLQEVVDLMTRVAAQQAAPMMRGDVLLQEETERCKKRASDALYSGVQALDELVGGFGQYRVLEISGDRCSGKTALALQIVLRYLSGCANSSAVWIDTTGDFSADRVHQIMRDDGSLEALERLQVSLAFELEAVQGVLESAQYSLNLEPKANIRCIVIDSITPLFRPLLSVVSSQGHSLMTTFMRRLREFAEMYSLTILIINSTSKASPRNPDSVFAFTNRKPALGPSFTFLTDATLWLSRIERPSQDSDTLHVAEVLRSRRAQSHRWCPFRILDGVLIPFR</sequence>
<dbReference type="PANTHER" id="PTHR46457">
    <property type="entry name" value="DNA REPAIR PROTEIN RAD51 HOMOLOG 4"/>
    <property type="match status" value="1"/>
</dbReference>
<evidence type="ECO:0000259" key="3">
    <source>
        <dbReference type="PROSITE" id="PS50162"/>
    </source>
</evidence>
<keyword evidence="5" id="KW-1185">Reference proteome</keyword>
<name>A0ABP1E990_9APHY</name>
<dbReference type="PROSITE" id="PS50162">
    <property type="entry name" value="RECA_2"/>
    <property type="match status" value="1"/>
</dbReference>
<reference evidence="5" key="1">
    <citation type="submission" date="2024-04" db="EMBL/GenBank/DDBJ databases">
        <authorList>
            <person name="Shaw F."/>
            <person name="Minotto A."/>
        </authorList>
    </citation>
    <scope>NUCLEOTIDE SEQUENCE [LARGE SCALE GENOMIC DNA]</scope>
</reference>
<dbReference type="InterPro" id="IPR027417">
    <property type="entry name" value="P-loop_NTPase"/>
</dbReference>
<evidence type="ECO:0000313" key="5">
    <source>
        <dbReference type="Proteomes" id="UP001497453"/>
    </source>
</evidence>
<feature type="domain" description="RecA family profile 1" evidence="3">
    <location>
        <begin position="85"/>
        <end position="250"/>
    </location>
</feature>
<dbReference type="InterPro" id="IPR020588">
    <property type="entry name" value="RecA_ATP-bd"/>
</dbReference>
<keyword evidence="2" id="KW-0539">Nucleus</keyword>
<evidence type="ECO:0000256" key="1">
    <source>
        <dbReference type="ARBA" id="ARBA00004123"/>
    </source>
</evidence>
<proteinExistence type="predicted"/>
<dbReference type="InterPro" id="IPR051988">
    <property type="entry name" value="HRR_RAD51_Paralog"/>
</dbReference>
<dbReference type="SUPFAM" id="SSF52540">
    <property type="entry name" value="P-loop containing nucleoside triphosphate hydrolases"/>
    <property type="match status" value="1"/>
</dbReference>
<accession>A0ABP1E990</accession>
<comment type="subcellular location">
    <subcellularLocation>
        <location evidence="1">Nucleus</location>
    </subcellularLocation>
</comment>
<protein>
    <recommendedName>
        <fullName evidence="3">RecA family profile 1 domain-containing protein</fullName>
    </recommendedName>
</protein>
<evidence type="ECO:0000313" key="4">
    <source>
        <dbReference type="EMBL" id="CAL1716583.1"/>
    </source>
</evidence>